<gene>
    <name evidence="2" type="ORF">SDC9_53516</name>
</gene>
<dbReference type="AlphaFoldDB" id="A0A644WTL8"/>
<feature type="domain" description="SLH" evidence="1">
    <location>
        <begin position="273"/>
        <end position="337"/>
    </location>
</feature>
<proteinExistence type="predicted"/>
<dbReference type="PANTHER" id="PTHR37841:SF1">
    <property type="entry name" value="DUF3298 DOMAIN-CONTAINING PROTEIN"/>
    <property type="match status" value="1"/>
</dbReference>
<dbReference type="InterPro" id="IPR001119">
    <property type="entry name" value="SLH_dom"/>
</dbReference>
<feature type="domain" description="SLH" evidence="1">
    <location>
        <begin position="37"/>
        <end position="100"/>
    </location>
</feature>
<dbReference type="Pfam" id="PF14903">
    <property type="entry name" value="WG_beta_rep"/>
    <property type="match status" value="4"/>
</dbReference>
<dbReference type="InterPro" id="IPR032774">
    <property type="entry name" value="WG_beta_rep"/>
</dbReference>
<comment type="caution">
    <text evidence="2">The sequence shown here is derived from an EMBL/GenBank/DDBJ whole genome shotgun (WGS) entry which is preliminary data.</text>
</comment>
<dbReference type="EMBL" id="VSSQ01001311">
    <property type="protein sequence ID" value="MPM07210.1"/>
    <property type="molecule type" value="Genomic_DNA"/>
</dbReference>
<protein>
    <recommendedName>
        <fullName evidence="1">SLH domain-containing protein</fullName>
    </recommendedName>
</protein>
<organism evidence="2">
    <name type="scientific">bioreactor metagenome</name>
    <dbReference type="NCBI Taxonomy" id="1076179"/>
    <lineage>
        <taxon>unclassified sequences</taxon>
        <taxon>metagenomes</taxon>
        <taxon>ecological metagenomes</taxon>
    </lineage>
</organism>
<evidence type="ECO:0000313" key="2">
    <source>
        <dbReference type="EMBL" id="MPM07210.1"/>
    </source>
</evidence>
<name>A0A644WTL8_9ZZZZ</name>
<dbReference type="Pfam" id="PF00395">
    <property type="entry name" value="SLH"/>
    <property type="match status" value="1"/>
</dbReference>
<sequence length="643" mass="70440">MKRITSALLTLVMLAGLFPGTQAVTQDLTSLFSASREYKEFSDVSKNAWYYENVKLCYETGLLNGEDASHFDPNGTVTLAEAETVIARFHQILNGGKGRLPSAPDSLNLVSFLDENGKNAVSFDQADSWNSGAGVLYLHFSSAGLDTLRAGTKPVDKLTMTVRDSDTGKNQSYTGEYRYITDKSLLDSIPWEGYVFEIPDGSAPNPFNRLVAIRLMENDFDTVKDKWYAGARWYLCLNYKEFQNVQTVHELSEMSWRSELFSYLAAAVPDNMLTAKNAIAKLPDTSDADVLAFYNAGILKGTDDYGTFAGSKSLTRSELAAILSRLIRPSLRLAYTPKPWTADYVLTPISLDTSRYDVLNFTESDYQRAALLYLRDKATGKMGVMNYRGIWMVKSETYDSVAPFCSDGAAAVCRDSRWGYINLAGTEIVPCVWAAVSASHDGTLLAGNGTGTFTVYDSKGTKTNTITANLIYYDATGGLLRYTESGKTGYLNPDGTIALEARYYSGQPFSEGYAAVCDSYAPAKSANDSRLWGAIDRSGKLVIPYKYQYLGPFYGGFAYYVSANGSRGYVSSDGTEHVLTAGDQYPSYFSGGYAFYLENGLLGYLDTGFKMVVPASLESAGPIVNGQALVQKDGTIYLLTMIS</sequence>
<accession>A0A644WTL8</accession>
<dbReference type="PANTHER" id="PTHR37841">
    <property type="entry name" value="GLR2918 PROTEIN"/>
    <property type="match status" value="1"/>
</dbReference>
<evidence type="ECO:0000259" key="1">
    <source>
        <dbReference type="PROSITE" id="PS51272"/>
    </source>
</evidence>
<reference evidence="2" key="1">
    <citation type="submission" date="2019-08" db="EMBL/GenBank/DDBJ databases">
        <authorList>
            <person name="Kucharzyk K."/>
            <person name="Murdoch R.W."/>
            <person name="Higgins S."/>
            <person name="Loffler F."/>
        </authorList>
    </citation>
    <scope>NUCLEOTIDE SEQUENCE</scope>
</reference>
<dbReference type="PROSITE" id="PS51272">
    <property type="entry name" value="SLH"/>
    <property type="match status" value="2"/>
</dbReference>